<evidence type="ECO:0000256" key="2">
    <source>
        <dbReference type="ARBA" id="ARBA00022679"/>
    </source>
</evidence>
<accession>A0AA39NYL1</accession>
<name>A0AA39NYL1_9AGAR</name>
<dbReference type="EMBL" id="JAUEPR010000030">
    <property type="protein sequence ID" value="KAK0473929.1"/>
    <property type="molecule type" value="Genomic_DNA"/>
</dbReference>
<keyword evidence="3" id="KW-0418">Kinase</keyword>
<dbReference type="AlphaFoldDB" id="A0AA39NYL1"/>
<dbReference type="InterPro" id="IPR004166">
    <property type="entry name" value="a-kinase_dom"/>
</dbReference>
<proteinExistence type="predicted"/>
<keyword evidence="6" id="KW-1185">Reference proteome</keyword>
<dbReference type="GO" id="GO:0004674">
    <property type="term" value="F:protein serine/threonine kinase activity"/>
    <property type="evidence" value="ECO:0007669"/>
    <property type="project" value="UniProtKB-KW"/>
</dbReference>
<dbReference type="PROSITE" id="PS51158">
    <property type="entry name" value="ALPHA_KINASE"/>
    <property type="match status" value="1"/>
</dbReference>
<dbReference type="SUPFAM" id="SSF56112">
    <property type="entry name" value="Protein kinase-like (PK-like)"/>
    <property type="match status" value="1"/>
</dbReference>
<dbReference type="Pfam" id="PF02816">
    <property type="entry name" value="Alpha_kinase"/>
    <property type="match status" value="1"/>
</dbReference>
<feature type="domain" description="Alpha-type protein kinase" evidence="4">
    <location>
        <begin position="1"/>
        <end position="212"/>
    </location>
</feature>
<gene>
    <name evidence="5" type="ORF">IW261DRAFT_1341993</name>
</gene>
<comment type="caution">
    <text evidence="5">The sequence shown here is derived from an EMBL/GenBank/DDBJ whole genome shotgun (WGS) entry which is preliminary data.</text>
</comment>
<evidence type="ECO:0000313" key="6">
    <source>
        <dbReference type="Proteomes" id="UP001175227"/>
    </source>
</evidence>
<dbReference type="GO" id="GO:0005524">
    <property type="term" value="F:ATP binding"/>
    <property type="evidence" value="ECO:0007669"/>
    <property type="project" value="InterPro"/>
</dbReference>
<keyword evidence="2" id="KW-0808">Transferase</keyword>
<reference evidence="5" key="1">
    <citation type="submission" date="2023-06" db="EMBL/GenBank/DDBJ databases">
        <authorList>
            <consortium name="Lawrence Berkeley National Laboratory"/>
            <person name="Ahrendt S."/>
            <person name="Sahu N."/>
            <person name="Indic B."/>
            <person name="Wong-Bajracharya J."/>
            <person name="Merenyi Z."/>
            <person name="Ke H.-M."/>
            <person name="Monk M."/>
            <person name="Kocsube S."/>
            <person name="Drula E."/>
            <person name="Lipzen A."/>
            <person name="Balint B."/>
            <person name="Henrissat B."/>
            <person name="Andreopoulos B."/>
            <person name="Martin F.M."/>
            <person name="Harder C.B."/>
            <person name="Rigling D."/>
            <person name="Ford K.L."/>
            <person name="Foster G.D."/>
            <person name="Pangilinan J."/>
            <person name="Papanicolaou A."/>
            <person name="Barry K."/>
            <person name="LaButti K."/>
            <person name="Viragh M."/>
            <person name="Koriabine M."/>
            <person name="Yan M."/>
            <person name="Riley R."/>
            <person name="Champramary S."/>
            <person name="Plett K.L."/>
            <person name="Tsai I.J."/>
            <person name="Slot J."/>
            <person name="Sipos G."/>
            <person name="Plett J."/>
            <person name="Nagy L.G."/>
            <person name="Grigoriev I.V."/>
        </authorList>
    </citation>
    <scope>NUCLEOTIDE SEQUENCE</scope>
    <source>
        <strain evidence="5">ICMP 16352</strain>
    </source>
</reference>
<dbReference type="Gene3D" id="3.20.200.10">
    <property type="entry name" value="MHCK/EF2 kinase"/>
    <property type="match status" value="1"/>
</dbReference>
<dbReference type="Proteomes" id="UP001175227">
    <property type="component" value="Unassembled WGS sequence"/>
</dbReference>
<evidence type="ECO:0000256" key="1">
    <source>
        <dbReference type="ARBA" id="ARBA00022527"/>
    </source>
</evidence>
<evidence type="ECO:0000256" key="3">
    <source>
        <dbReference type="ARBA" id="ARBA00022777"/>
    </source>
</evidence>
<keyword evidence="1" id="KW-0723">Serine/threonine-protein kinase</keyword>
<sequence length="218" mass="24712">MKLVDEDLPSALVGRVCIKRLYQNTGRSEVPRRKTKDCEHCDILCKANTILWATTIHDMSMNMVPTTAPSRRHPPGPILDLAFVEAAVVLNMKPESVRPSSFQGFTALVERKLPEQFKKYIGNTSPEPIPGLDVEAHAKAVFLCFLQHVQFHFSLEKVFVSDYQGMNLHNVVNLRTNGKTLFSDGNFNGSLEEFREKHQCLDWCQWFGLETLSDSDSD</sequence>
<organism evidence="5 6">
    <name type="scientific">Armillaria novae-zelandiae</name>
    <dbReference type="NCBI Taxonomy" id="153914"/>
    <lineage>
        <taxon>Eukaryota</taxon>
        <taxon>Fungi</taxon>
        <taxon>Dikarya</taxon>
        <taxon>Basidiomycota</taxon>
        <taxon>Agaricomycotina</taxon>
        <taxon>Agaricomycetes</taxon>
        <taxon>Agaricomycetidae</taxon>
        <taxon>Agaricales</taxon>
        <taxon>Marasmiineae</taxon>
        <taxon>Physalacriaceae</taxon>
        <taxon>Armillaria</taxon>
    </lineage>
</organism>
<protein>
    <recommendedName>
        <fullName evidence="4">Alpha-type protein kinase domain-containing protein</fullName>
    </recommendedName>
</protein>
<evidence type="ECO:0000313" key="5">
    <source>
        <dbReference type="EMBL" id="KAK0473929.1"/>
    </source>
</evidence>
<dbReference type="InterPro" id="IPR011009">
    <property type="entry name" value="Kinase-like_dom_sf"/>
</dbReference>
<evidence type="ECO:0000259" key="4">
    <source>
        <dbReference type="PROSITE" id="PS51158"/>
    </source>
</evidence>